<evidence type="ECO:0000259" key="2">
    <source>
        <dbReference type="Pfam" id="PF23674"/>
    </source>
</evidence>
<organism evidence="4 5">
    <name type="scientific">Toxocara canis</name>
    <name type="common">Canine roundworm</name>
    <dbReference type="NCBI Taxonomy" id="6265"/>
    <lineage>
        <taxon>Eukaryota</taxon>
        <taxon>Metazoa</taxon>
        <taxon>Ecdysozoa</taxon>
        <taxon>Nematoda</taxon>
        <taxon>Chromadorea</taxon>
        <taxon>Rhabditida</taxon>
        <taxon>Spirurina</taxon>
        <taxon>Ascaridomorpha</taxon>
        <taxon>Ascaridoidea</taxon>
        <taxon>Toxocaridae</taxon>
        <taxon>Toxocara</taxon>
    </lineage>
</organism>
<gene>
    <name evidence="3" type="ORF">TCNE_LOCUS17243</name>
</gene>
<evidence type="ECO:0000313" key="3">
    <source>
        <dbReference type="EMBL" id="VDM48564.1"/>
    </source>
</evidence>
<feature type="compositionally biased region" description="Basic and acidic residues" evidence="1">
    <location>
        <begin position="67"/>
        <end position="83"/>
    </location>
</feature>
<reference evidence="3 4" key="2">
    <citation type="submission" date="2018-11" db="EMBL/GenBank/DDBJ databases">
        <authorList>
            <consortium name="Pathogen Informatics"/>
        </authorList>
    </citation>
    <scope>NUCLEOTIDE SEQUENCE [LARGE SCALE GENOMIC DNA]</scope>
</reference>
<dbReference type="Proteomes" id="UP000050794">
    <property type="component" value="Unassembled WGS sequence"/>
</dbReference>
<dbReference type="EMBL" id="UYWY01024272">
    <property type="protein sequence ID" value="VDM48564.1"/>
    <property type="molecule type" value="Genomic_DNA"/>
</dbReference>
<name>A0A183V923_TOXCA</name>
<keyword evidence="4" id="KW-1185">Reference proteome</keyword>
<dbReference type="InterPro" id="IPR057001">
    <property type="entry name" value="RYYR-CCHC"/>
</dbReference>
<reference evidence="5" key="1">
    <citation type="submission" date="2016-06" db="UniProtKB">
        <authorList>
            <consortium name="WormBaseParasite"/>
        </authorList>
    </citation>
    <scope>IDENTIFICATION</scope>
</reference>
<proteinExistence type="predicted"/>
<dbReference type="WBParaSite" id="TCNE_0001724401-mRNA-1">
    <property type="protein sequence ID" value="TCNE_0001724401-mRNA-1"/>
    <property type="gene ID" value="TCNE_0001724401"/>
</dbReference>
<feature type="region of interest" description="Disordered" evidence="1">
    <location>
        <begin position="134"/>
        <end position="173"/>
    </location>
</feature>
<protein>
    <submittedName>
        <fullName evidence="5">SET domain-containing protein</fullName>
    </submittedName>
</protein>
<accession>A0A183V923</accession>
<evidence type="ECO:0000256" key="1">
    <source>
        <dbReference type="SAM" id="MobiDB-lite"/>
    </source>
</evidence>
<sequence>MDDEASLEISEGRISTAYRKSRSSCIAERTVLDKKALIDEGVMEIPDELSEHLASNIKQEEFPLPSHESDFSTEKEESADERRQYGDAVGIDWNDPRVKQLIEDYLNKKIRSLEFLCWRLFEETAVPDRSARTAAPYSSKARKRKSKRCNAATVAVPSNKEKSEPQEKTAMNGKSNKWSDILLRKELKQFVEGKVNSLDDVKANVKEHTGVIVPLSVLRAKLKLYFPKKAAKLIGGAECSTNERLDDSSNVAGSSQSEDHAAVRECLSGEMIYGVDFSDLLTEVPSMGGMSRCLQSTVLTIPEGNGLVRQYMQNRTGHEKDDVRYFRCSRCATIHRRMRTNILPKIKVKFGVIVGDRFPKHHPLCRPITRAEANVREIDRSCRRDIRLGVRGPRDAWNWGRWKAIQDSEMLRRMAGGSLHPNDDVAAAFPPWNKLRSQYLRLSVRAPPCNNEQYDDALENSEEDMEDFNAMDGYGECQDFDT</sequence>
<dbReference type="AlphaFoldDB" id="A0A183V923"/>
<dbReference type="Pfam" id="PF23674">
    <property type="entry name" value="RYYR-CCHC"/>
    <property type="match status" value="1"/>
</dbReference>
<feature type="domain" description="RYYR-CCHC" evidence="2">
    <location>
        <begin position="289"/>
        <end position="365"/>
    </location>
</feature>
<evidence type="ECO:0000313" key="5">
    <source>
        <dbReference type="WBParaSite" id="TCNE_0001724401-mRNA-1"/>
    </source>
</evidence>
<evidence type="ECO:0000313" key="4">
    <source>
        <dbReference type="Proteomes" id="UP000050794"/>
    </source>
</evidence>
<feature type="region of interest" description="Disordered" evidence="1">
    <location>
        <begin position="54"/>
        <end position="83"/>
    </location>
</feature>